<feature type="domain" description="Ketopantoate reductase C-terminal" evidence="6">
    <location>
        <begin position="173"/>
        <end position="297"/>
    </location>
</feature>
<dbReference type="SUPFAM" id="SSF51735">
    <property type="entry name" value="NAD(P)-binding Rossmann-fold domains"/>
    <property type="match status" value="1"/>
</dbReference>
<evidence type="ECO:0000259" key="5">
    <source>
        <dbReference type="Pfam" id="PF02558"/>
    </source>
</evidence>
<dbReference type="InterPro" id="IPR051402">
    <property type="entry name" value="KPR-Related"/>
</dbReference>
<organism evidence="7 8">
    <name type="scientific">Aminithiophilus ramosus</name>
    <dbReference type="NCBI Taxonomy" id="3029084"/>
    <lineage>
        <taxon>Bacteria</taxon>
        <taxon>Thermotogati</taxon>
        <taxon>Synergistota</taxon>
        <taxon>Synergistia</taxon>
        <taxon>Synergistales</taxon>
        <taxon>Aminithiophilaceae</taxon>
        <taxon>Aminithiophilus</taxon>
    </lineage>
</organism>
<evidence type="ECO:0000256" key="4">
    <source>
        <dbReference type="RuleBase" id="RU362068"/>
    </source>
</evidence>
<dbReference type="InterPro" id="IPR013752">
    <property type="entry name" value="KPA_reductase"/>
</dbReference>
<accession>A0A9Q7APC1</accession>
<dbReference type="Pfam" id="PF02558">
    <property type="entry name" value="ApbA"/>
    <property type="match status" value="1"/>
</dbReference>
<evidence type="ECO:0000256" key="1">
    <source>
        <dbReference type="ARBA" id="ARBA00007870"/>
    </source>
</evidence>
<comment type="function">
    <text evidence="4">Catalyzes the NADPH-dependent reduction of ketopantoate into pantoic acid.</text>
</comment>
<evidence type="ECO:0000256" key="3">
    <source>
        <dbReference type="ARBA" id="ARBA00023002"/>
    </source>
</evidence>
<name>A0A9Q7APC1_9BACT</name>
<dbReference type="GO" id="GO:0005737">
    <property type="term" value="C:cytoplasm"/>
    <property type="evidence" value="ECO:0007669"/>
    <property type="project" value="TreeGrafter"/>
</dbReference>
<feature type="domain" description="Ketopantoate reductase N-terminal" evidence="5">
    <location>
        <begin position="4"/>
        <end position="147"/>
    </location>
</feature>
<dbReference type="Gene3D" id="1.10.1040.10">
    <property type="entry name" value="N-(1-d-carboxylethyl)-l-norvaline Dehydrogenase, domain 2"/>
    <property type="match status" value="1"/>
</dbReference>
<dbReference type="AlphaFoldDB" id="A0A9Q7APC1"/>
<dbReference type="InterPro" id="IPR003710">
    <property type="entry name" value="ApbA"/>
</dbReference>
<dbReference type="Pfam" id="PF08546">
    <property type="entry name" value="ApbA_C"/>
    <property type="match status" value="1"/>
</dbReference>
<gene>
    <name evidence="7" type="ORF">KAR29_03880</name>
</gene>
<protein>
    <recommendedName>
        <fullName evidence="4">2-dehydropantoate 2-reductase</fullName>
        <ecNumber evidence="4">1.1.1.169</ecNumber>
    </recommendedName>
    <alternativeName>
        <fullName evidence="4">Ketopantoate reductase</fullName>
    </alternativeName>
</protein>
<dbReference type="KEGG" id="aram:KAR29_03880"/>
<reference evidence="8" key="1">
    <citation type="submission" date="2021-04" db="EMBL/GenBank/DDBJ databases">
        <title>A novel Synergistetes isolate from a pyrite-forming mixed culture.</title>
        <authorList>
            <person name="Bunk B."/>
            <person name="Sproer C."/>
            <person name="Spring S."/>
            <person name="Pester M."/>
        </authorList>
    </citation>
    <scope>NUCLEOTIDE SEQUENCE [LARGE SCALE GENOMIC DNA]</scope>
    <source>
        <strain evidence="8">J.5.4.2-T.3.5.2</strain>
    </source>
</reference>
<dbReference type="GO" id="GO:0008677">
    <property type="term" value="F:2-dehydropantoate 2-reductase activity"/>
    <property type="evidence" value="ECO:0007669"/>
    <property type="project" value="UniProtKB-EC"/>
</dbReference>
<comment type="similarity">
    <text evidence="1 4">Belongs to the ketopantoate reductase family.</text>
</comment>
<dbReference type="Gene3D" id="3.40.50.720">
    <property type="entry name" value="NAD(P)-binding Rossmann-like Domain"/>
    <property type="match status" value="1"/>
</dbReference>
<keyword evidence="3 4" id="KW-0560">Oxidoreductase</keyword>
<evidence type="ECO:0000259" key="6">
    <source>
        <dbReference type="Pfam" id="PF08546"/>
    </source>
</evidence>
<dbReference type="InterPro" id="IPR013332">
    <property type="entry name" value="KPR_N"/>
</dbReference>
<dbReference type="FunFam" id="1.10.1040.10:FF:000017">
    <property type="entry name" value="2-dehydropantoate 2-reductase"/>
    <property type="match status" value="1"/>
</dbReference>
<dbReference type="InterPro" id="IPR013328">
    <property type="entry name" value="6PGD_dom2"/>
</dbReference>
<dbReference type="InterPro" id="IPR036291">
    <property type="entry name" value="NAD(P)-bd_dom_sf"/>
</dbReference>
<dbReference type="InterPro" id="IPR008927">
    <property type="entry name" value="6-PGluconate_DH-like_C_sf"/>
</dbReference>
<keyword evidence="2 4" id="KW-0521">NADP</keyword>
<proteinExistence type="inferred from homology"/>
<evidence type="ECO:0000313" key="7">
    <source>
        <dbReference type="EMBL" id="QTX33052.1"/>
    </source>
</evidence>
<comment type="pathway">
    <text evidence="4">Cofactor biosynthesis; (R)-pantothenate biosynthesis; (R)-pantoate from 3-methyl-2-oxobutanoate: step 2/2.</text>
</comment>
<dbReference type="EC" id="1.1.1.169" evidence="4"/>
<dbReference type="Proteomes" id="UP000671879">
    <property type="component" value="Chromosome"/>
</dbReference>
<dbReference type="EMBL" id="CP072943">
    <property type="protein sequence ID" value="QTX33052.1"/>
    <property type="molecule type" value="Genomic_DNA"/>
</dbReference>
<dbReference type="SUPFAM" id="SSF48179">
    <property type="entry name" value="6-phosphogluconate dehydrogenase C-terminal domain-like"/>
    <property type="match status" value="1"/>
</dbReference>
<dbReference type="PANTHER" id="PTHR21708">
    <property type="entry name" value="PROBABLE 2-DEHYDROPANTOATE 2-REDUCTASE"/>
    <property type="match status" value="1"/>
</dbReference>
<evidence type="ECO:0000313" key="8">
    <source>
        <dbReference type="Proteomes" id="UP000671879"/>
    </source>
</evidence>
<dbReference type="PANTHER" id="PTHR21708:SF26">
    <property type="entry name" value="2-DEHYDROPANTOATE 2-REDUCTASE"/>
    <property type="match status" value="1"/>
</dbReference>
<dbReference type="NCBIfam" id="TIGR00745">
    <property type="entry name" value="apbA_panE"/>
    <property type="match status" value="1"/>
</dbReference>
<dbReference type="GO" id="GO:0015940">
    <property type="term" value="P:pantothenate biosynthetic process"/>
    <property type="evidence" value="ECO:0007669"/>
    <property type="project" value="UniProtKB-KW"/>
</dbReference>
<comment type="catalytic activity">
    <reaction evidence="4">
        <text>(R)-pantoate + NADP(+) = 2-dehydropantoate + NADPH + H(+)</text>
        <dbReference type="Rhea" id="RHEA:16233"/>
        <dbReference type="ChEBI" id="CHEBI:11561"/>
        <dbReference type="ChEBI" id="CHEBI:15378"/>
        <dbReference type="ChEBI" id="CHEBI:15980"/>
        <dbReference type="ChEBI" id="CHEBI:57783"/>
        <dbReference type="ChEBI" id="CHEBI:58349"/>
        <dbReference type="EC" id="1.1.1.169"/>
    </reaction>
</comment>
<dbReference type="RefSeq" id="WP_274374323.1">
    <property type="nucleotide sequence ID" value="NZ_CP072943.1"/>
</dbReference>
<keyword evidence="4" id="KW-0566">Pantothenate biosynthesis</keyword>
<evidence type="ECO:0000256" key="2">
    <source>
        <dbReference type="ARBA" id="ARBA00022857"/>
    </source>
</evidence>
<keyword evidence="8" id="KW-1185">Reference proteome</keyword>
<sequence>MDNVLLLGFGAAGATFASQFSDSGFPLQILCDVARKERYSSTSTVVNGRRYAFSFVTADEVASPPDVILVAVKAYHLRSVLETLKAVVGPETTVLSLLNGIDSEEILGEALGTEKILPAFITHMDSTKEGSNLRFTSPARIVFGELDGRRTERVEGLERLFERAGVWALAVDDIRHRMWAKFMFNVGINQVGALLRAPYGTFQSCPEAREALLSAMREVPPLAARNGVDLSTKDIDLSLEMLDTLAPEGKNSMVQDREAGRKTEVDLFAGEVCRLGERYGIATPVNRLVFQLIRALEWQERHAESE</sequence>